<gene>
    <name evidence="2" type="ORF">Pph01_79640</name>
</gene>
<evidence type="ECO:0000313" key="3">
    <source>
        <dbReference type="Proteomes" id="UP000622547"/>
    </source>
</evidence>
<dbReference type="Proteomes" id="UP000622547">
    <property type="component" value="Unassembled WGS sequence"/>
</dbReference>
<comment type="caution">
    <text evidence="2">The sequence shown here is derived from an EMBL/GenBank/DDBJ whole genome shotgun (WGS) entry which is preliminary data.</text>
</comment>
<sequence length="67" mass="7072">MRRVAGVVLLSVPFVGLIAALVADYGWWRAVVMIGVVAVVLACVLGGLSLLMPLGQPRPNRTSSTPR</sequence>
<keyword evidence="1" id="KW-0472">Membrane</keyword>
<protein>
    <submittedName>
        <fullName evidence="2">Uncharacterized protein</fullName>
    </submittedName>
</protein>
<keyword evidence="3" id="KW-1185">Reference proteome</keyword>
<reference evidence="2 3" key="1">
    <citation type="submission" date="2021-01" db="EMBL/GenBank/DDBJ databases">
        <title>Whole genome shotgun sequence of Planotetraspora phitsanulokensis NBRC 104273.</title>
        <authorList>
            <person name="Komaki H."/>
            <person name="Tamura T."/>
        </authorList>
    </citation>
    <scope>NUCLEOTIDE SEQUENCE [LARGE SCALE GENOMIC DNA]</scope>
    <source>
        <strain evidence="2 3">NBRC 104273</strain>
    </source>
</reference>
<evidence type="ECO:0000256" key="1">
    <source>
        <dbReference type="SAM" id="Phobius"/>
    </source>
</evidence>
<dbReference type="AlphaFoldDB" id="A0A8J3UGP6"/>
<accession>A0A8J3UGP6</accession>
<name>A0A8J3UGP6_9ACTN</name>
<proteinExistence type="predicted"/>
<feature type="transmembrane region" description="Helical" evidence="1">
    <location>
        <begin position="30"/>
        <end position="51"/>
    </location>
</feature>
<organism evidence="2 3">
    <name type="scientific">Planotetraspora phitsanulokensis</name>
    <dbReference type="NCBI Taxonomy" id="575192"/>
    <lineage>
        <taxon>Bacteria</taxon>
        <taxon>Bacillati</taxon>
        <taxon>Actinomycetota</taxon>
        <taxon>Actinomycetes</taxon>
        <taxon>Streptosporangiales</taxon>
        <taxon>Streptosporangiaceae</taxon>
        <taxon>Planotetraspora</taxon>
    </lineage>
</organism>
<dbReference type="RefSeq" id="WP_204078373.1">
    <property type="nucleotide sequence ID" value="NZ_BOOP01000048.1"/>
</dbReference>
<keyword evidence="1" id="KW-1133">Transmembrane helix</keyword>
<evidence type="ECO:0000313" key="2">
    <source>
        <dbReference type="EMBL" id="GII42961.1"/>
    </source>
</evidence>
<dbReference type="EMBL" id="BOOP01000048">
    <property type="protein sequence ID" value="GII42961.1"/>
    <property type="molecule type" value="Genomic_DNA"/>
</dbReference>
<keyword evidence="1" id="KW-0812">Transmembrane</keyword>